<dbReference type="SMART" id="SM00757">
    <property type="entry name" value="CRA"/>
    <property type="match status" value="1"/>
</dbReference>
<dbReference type="GO" id="GO:0043161">
    <property type="term" value="P:proteasome-mediated ubiquitin-dependent protein catabolic process"/>
    <property type="evidence" value="ECO:0007669"/>
    <property type="project" value="InterPro"/>
</dbReference>
<sequence length="386" mass="44461">MDLISTVRDAFERVTKRQKLYHSVSEVVIDRVCEVILETLFKIRLAHGTLEPEGVFTEFRLKLDSLLPMIELQGSQKEMNTSLSKYEKVLEKSYNPDISQACRSIEFDVRLVNKILIEHFYRQGLFEIGDCLLKEAGEEEEEVTEFRSQSLEIYQIVESMKLRDIDPAMRWISMNRGKLEHNGSKLELKLLSLKYCDILREGNLSDALKYARTHFPQYGSLHIAEIGKLFTALLWIGKLEKSPYVELVSPSNWDNVTKELTKQYYNLLDQPSNSPLPVVLSAGFESLPTLLKLVHVMGLKKQEWQVVKELPVPLELGNEFQFHSIFVCPVSRDQSSQENPPMMLPCRHVLCKQSIMKLGKNCGTRRFKCPFCPAQTSASACRELYF</sequence>
<dbReference type="PROSITE" id="PS50896">
    <property type="entry name" value="LISH"/>
    <property type="match status" value="1"/>
</dbReference>
<keyword evidence="2" id="KW-0963">Cytoplasm</keyword>
<dbReference type="Proteomes" id="UP000489600">
    <property type="component" value="Unassembled WGS sequence"/>
</dbReference>
<evidence type="ECO:0000256" key="4">
    <source>
        <dbReference type="ARBA" id="ARBA00022771"/>
    </source>
</evidence>
<dbReference type="FunFam" id="3.30.40.10:FF:000143">
    <property type="entry name" value="Regulator of gluconeogenesis Rmd5"/>
    <property type="match status" value="1"/>
</dbReference>
<dbReference type="AlphaFoldDB" id="A0A565CJB1"/>
<dbReference type="EMBL" id="CABITT030000008">
    <property type="protein sequence ID" value="VVB13810.1"/>
    <property type="molecule type" value="Genomic_DNA"/>
</dbReference>
<evidence type="ECO:0000256" key="5">
    <source>
        <dbReference type="ARBA" id="ARBA00022833"/>
    </source>
</evidence>
<dbReference type="SMART" id="SM00668">
    <property type="entry name" value="CTLH"/>
    <property type="match status" value="1"/>
</dbReference>
<keyword evidence="3" id="KW-0479">Metal-binding</keyword>
<reference evidence="9" key="1">
    <citation type="submission" date="2019-07" db="EMBL/GenBank/DDBJ databases">
        <authorList>
            <person name="Dittberner H."/>
        </authorList>
    </citation>
    <scope>NUCLEOTIDE SEQUENCE [LARGE SCALE GENOMIC DNA]</scope>
</reference>
<dbReference type="PROSITE" id="PS51867">
    <property type="entry name" value="ZF_RING_GID"/>
    <property type="match status" value="1"/>
</dbReference>
<dbReference type="Pfam" id="PF13445">
    <property type="entry name" value="zf-RING_UBOX"/>
    <property type="match status" value="1"/>
</dbReference>
<organism evidence="9 10">
    <name type="scientific">Arabis nemorensis</name>
    <dbReference type="NCBI Taxonomy" id="586526"/>
    <lineage>
        <taxon>Eukaryota</taxon>
        <taxon>Viridiplantae</taxon>
        <taxon>Streptophyta</taxon>
        <taxon>Embryophyta</taxon>
        <taxon>Tracheophyta</taxon>
        <taxon>Spermatophyta</taxon>
        <taxon>Magnoliopsida</taxon>
        <taxon>eudicotyledons</taxon>
        <taxon>Gunneridae</taxon>
        <taxon>Pentapetalae</taxon>
        <taxon>rosids</taxon>
        <taxon>malvids</taxon>
        <taxon>Brassicales</taxon>
        <taxon>Brassicaceae</taxon>
        <taxon>Arabideae</taxon>
        <taxon>Arabis</taxon>
    </lineage>
</organism>
<dbReference type="InterPro" id="IPR027370">
    <property type="entry name" value="Znf-RING_euk"/>
</dbReference>
<dbReference type="InterPro" id="IPR006594">
    <property type="entry name" value="LisH"/>
</dbReference>
<evidence type="ECO:0000256" key="3">
    <source>
        <dbReference type="ARBA" id="ARBA00022723"/>
    </source>
</evidence>
<dbReference type="InterPro" id="IPR013144">
    <property type="entry name" value="CRA_dom"/>
</dbReference>
<dbReference type="GO" id="GO:0061630">
    <property type="term" value="F:ubiquitin protein ligase activity"/>
    <property type="evidence" value="ECO:0007669"/>
    <property type="project" value="InterPro"/>
</dbReference>
<comment type="caution">
    <text evidence="9">The sequence shown here is derived from an EMBL/GenBank/DDBJ whole genome shotgun (WGS) entry which is preliminary data.</text>
</comment>
<feature type="domain" description="CTLH" evidence="7">
    <location>
        <begin position="149"/>
        <end position="206"/>
    </location>
</feature>
<accession>A0A565CJB1</accession>
<dbReference type="InterPro" id="IPR006595">
    <property type="entry name" value="CTLH_C"/>
</dbReference>
<keyword evidence="5" id="KW-0862">Zinc</keyword>
<dbReference type="Gene3D" id="3.30.40.10">
    <property type="entry name" value="Zinc/RING finger domain, C3HC4 (zinc finger)"/>
    <property type="match status" value="1"/>
</dbReference>
<dbReference type="GO" id="GO:0005634">
    <property type="term" value="C:nucleus"/>
    <property type="evidence" value="ECO:0007669"/>
    <property type="project" value="TreeGrafter"/>
</dbReference>
<evidence type="ECO:0000313" key="9">
    <source>
        <dbReference type="EMBL" id="VVB13810.1"/>
    </source>
</evidence>
<evidence type="ECO:0000256" key="2">
    <source>
        <dbReference type="ARBA" id="ARBA00022490"/>
    </source>
</evidence>
<dbReference type="InterPro" id="IPR045098">
    <property type="entry name" value="Fyv10_fam"/>
</dbReference>
<dbReference type="SUPFAM" id="SSF57850">
    <property type="entry name" value="RING/U-box"/>
    <property type="match status" value="1"/>
</dbReference>
<dbReference type="PANTHER" id="PTHR12170:SF3">
    <property type="entry name" value="GH10162P"/>
    <property type="match status" value="1"/>
</dbReference>
<dbReference type="InterPro" id="IPR013083">
    <property type="entry name" value="Znf_RING/FYVE/PHD"/>
</dbReference>
<dbReference type="Pfam" id="PF10607">
    <property type="entry name" value="CTLH"/>
    <property type="match status" value="1"/>
</dbReference>
<keyword evidence="4 6" id="KW-0863">Zinc-finger</keyword>
<gene>
    <name evidence="9" type="ORF">ANE_LOCUS24254</name>
</gene>
<evidence type="ECO:0000259" key="7">
    <source>
        <dbReference type="PROSITE" id="PS50897"/>
    </source>
</evidence>
<dbReference type="OrthoDB" id="1933281at2759"/>
<dbReference type="GO" id="GO:0034657">
    <property type="term" value="C:GID complex"/>
    <property type="evidence" value="ECO:0007669"/>
    <property type="project" value="TreeGrafter"/>
</dbReference>
<evidence type="ECO:0000256" key="6">
    <source>
        <dbReference type="PROSITE-ProRule" id="PRU01215"/>
    </source>
</evidence>
<dbReference type="PROSITE" id="PS50897">
    <property type="entry name" value="CTLH"/>
    <property type="match status" value="1"/>
</dbReference>
<dbReference type="InterPro" id="IPR024964">
    <property type="entry name" value="CTLH/CRA"/>
</dbReference>
<protein>
    <recommendedName>
        <fullName evidence="11">RING-Gid-type domain-containing protein</fullName>
    </recommendedName>
</protein>
<evidence type="ECO:0000259" key="8">
    <source>
        <dbReference type="PROSITE" id="PS51867"/>
    </source>
</evidence>
<evidence type="ECO:0000256" key="1">
    <source>
        <dbReference type="ARBA" id="ARBA00004496"/>
    </source>
</evidence>
<evidence type="ECO:0008006" key="11">
    <source>
        <dbReference type="Google" id="ProtNLM"/>
    </source>
</evidence>
<feature type="domain" description="RING-Gid-type" evidence="8">
    <location>
        <begin position="328"/>
        <end position="372"/>
    </location>
</feature>
<dbReference type="SMART" id="SM00184">
    <property type="entry name" value="RING"/>
    <property type="match status" value="1"/>
</dbReference>
<keyword evidence="10" id="KW-1185">Reference proteome</keyword>
<feature type="zinc finger region" description="RING-Gid-type" evidence="6">
    <location>
        <begin position="328"/>
        <end position="372"/>
    </location>
</feature>
<evidence type="ECO:0000313" key="10">
    <source>
        <dbReference type="Proteomes" id="UP000489600"/>
    </source>
</evidence>
<dbReference type="GO" id="GO:0005737">
    <property type="term" value="C:cytoplasm"/>
    <property type="evidence" value="ECO:0007669"/>
    <property type="project" value="UniProtKB-SubCell"/>
</dbReference>
<dbReference type="InterPro" id="IPR001841">
    <property type="entry name" value="Znf_RING"/>
</dbReference>
<dbReference type="PANTHER" id="PTHR12170">
    <property type="entry name" value="MACROPHAGE ERYTHROBLAST ATTACHER-RELATED"/>
    <property type="match status" value="1"/>
</dbReference>
<dbReference type="InterPro" id="IPR037683">
    <property type="entry name" value="Rmd5_dRing"/>
</dbReference>
<proteinExistence type="predicted"/>
<name>A0A565CJB1_9BRAS</name>
<dbReference type="CDD" id="cd16652">
    <property type="entry name" value="dRING_Rmd5p-like"/>
    <property type="match status" value="1"/>
</dbReference>
<dbReference type="GO" id="GO:0008270">
    <property type="term" value="F:zinc ion binding"/>
    <property type="evidence" value="ECO:0007669"/>
    <property type="project" value="UniProtKB-KW"/>
</dbReference>
<comment type="subcellular location">
    <subcellularLocation>
        <location evidence="1">Cytoplasm</location>
    </subcellularLocation>
</comment>
<dbReference type="InterPro" id="IPR044063">
    <property type="entry name" value="ZF_RING_GID"/>
</dbReference>